<evidence type="ECO:0000256" key="1">
    <source>
        <dbReference type="ARBA" id="ARBA00004651"/>
    </source>
</evidence>
<reference evidence="10" key="1">
    <citation type="submission" date="2016-10" db="EMBL/GenBank/DDBJ databases">
        <authorList>
            <person name="Varghese N."/>
            <person name="Submissions S."/>
        </authorList>
    </citation>
    <scope>NUCLEOTIDE SEQUENCE [LARGE SCALE GENOMIC DNA]</scope>
    <source>
        <strain evidence="10">DSM 45237</strain>
    </source>
</reference>
<keyword evidence="10" id="KW-1185">Reference proteome</keyword>
<dbReference type="EMBL" id="FNUC01000004">
    <property type="protein sequence ID" value="SEF18115.1"/>
    <property type="molecule type" value="Genomic_DNA"/>
</dbReference>
<evidence type="ECO:0000256" key="5">
    <source>
        <dbReference type="ARBA" id="ARBA00022989"/>
    </source>
</evidence>
<dbReference type="InterPro" id="IPR000515">
    <property type="entry name" value="MetI-like"/>
</dbReference>
<feature type="domain" description="ABC transmembrane type-1" evidence="8">
    <location>
        <begin position="74"/>
        <end position="270"/>
    </location>
</feature>
<evidence type="ECO:0000256" key="3">
    <source>
        <dbReference type="ARBA" id="ARBA00022475"/>
    </source>
</evidence>
<evidence type="ECO:0000259" key="8">
    <source>
        <dbReference type="PROSITE" id="PS50928"/>
    </source>
</evidence>
<gene>
    <name evidence="9" type="ORF">SAMN04488561_6229</name>
</gene>
<protein>
    <submittedName>
        <fullName evidence="9">Putative aldouronate transport system permease protein</fullName>
    </submittedName>
</protein>
<feature type="transmembrane region" description="Helical" evidence="7">
    <location>
        <begin position="12"/>
        <end position="37"/>
    </location>
</feature>
<evidence type="ECO:0000313" key="9">
    <source>
        <dbReference type="EMBL" id="SEF18115.1"/>
    </source>
</evidence>
<feature type="transmembrane region" description="Helical" evidence="7">
    <location>
        <begin position="141"/>
        <end position="161"/>
    </location>
</feature>
<keyword evidence="3" id="KW-1003">Cell membrane</keyword>
<evidence type="ECO:0000313" key="10">
    <source>
        <dbReference type="Proteomes" id="UP000181980"/>
    </source>
</evidence>
<name>A0A1H5PWJ0_9ACTN</name>
<feature type="transmembrane region" description="Helical" evidence="7">
    <location>
        <begin position="182"/>
        <end position="205"/>
    </location>
</feature>
<feature type="transmembrane region" description="Helical" evidence="7">
    <location>
        <begin position="73"/>
        <end position="97"/>
    </location>
</feature>
<feature type="transmembrane region" description="Helical" evidence="7">
    <location>
        <begin position="109"/>
        <end position="129"/>
    </location>
</feature>
<evidence type="ECO:0000256" key="6">
    <source>
        <dbReference type="ARBA" id="ARBA00023136"/>
    </source>
</evidence>
<keyword evidence="6 7" id="KW-0472">Membrane</keyword>
<comment type="similarity">
    <text evidence="7">Belongs to the binding-protein-dependent transport system permease family.</text>
</comment>
<accession>A0A1H5PWJ0</accession>
<dbReference type="STRING" id="561176.SAMN04488561_6229"/>
<keyword evidence="2 7" id="KW-0813">Transport</keyword>
<dbReference type="Pfam" id="PF00528">
    <property type="entry name" value="BPD_transp_1"/>
    <property type="match status" value="1"/>
</dbReference>
<organism evidence="9 10">
    <name type="scientific">Jiangella alba</name>
    <dbReference type="NCBI Taxonomy" id="561176"/>
    <lineage>
        <taxon>Bacteria</taxon>
        <taxon>Bacillati</taxon>
        <taxon>Actinomycetota</taxon>
        <taxon>Actinomycetes</taxon>
        <taxon>Jiangellales</taxon>
        <taxon>Jiangellaceae</taxon>
        <taxon>Jiangella</taxon>
    </lineage>
</organism>
<keyword evidence="4 7" id="KW-0812">Transmembrane</keyword>
<keyword evidence="5 7" id="KW-1133">Transmembrane helix</keyword>
<dbReference type="PROSITE" id="PS50928">
    <property type="entry name" value="ABC_TM1"/>
    <property type="match status" value="1"/>
</dbReference>
<dbReference type="PANTHER" id="PTHR43744:SF9">
    <property type="entry name" value="POLYGALACTURONAN_RHAMNOGALACTURONAN TRANSPORT SYSTEM PERMEASE PROTEIN YTCP"/>
    <property type="match status" value="1"/>
</dbReference>
<dbReference type="GO" id="GO:0005886">
    <property type="term" value="C:plasma membrane"/>
    <property type="evidence" value="ECO:0007669"/>
    <property type="project" value="UniProtKB-SubCell"/>
</dbReference>
<dbReference type="OrthoDB" id="2063054at2"/>
<evidence type="ECO:0000256" key="2">
    <source>
        <dbReference type="ARBA" id="ARBA00022448"/>
    </source>
</evidence>
<dbReference type="RefSeq" id="WP_069112246.1">
    <property type="nucleotide sequence ID" value="NZ_FNUC01000004.1"/>
</dbReference>
<dbReference type="GO" id="GO:0055085">
    <property type="term" value="P:transmembrane transport"/>
    <property type="evidence" value="ECO:0007669"/>
    <property type="project" value="InterPro"/>
</dbReference>
<sequence length="285" mass="31049">MVTGREDKVINAIVYIGLTLVALAAVVPILIVVSASFTPYAELLKNGGYVLFPRSFTVDAYTYLWEDSRMPRAFAVTVFITVVGTALNLLLTTFLAYPLSQRRLPGRSILLMGLLMTTLFSAGIIPTYLVVKATGLLDTVWALIIPSAVSVFNVLVMMTFFRGLPTELFESARLDGAGELRTLLQIVVPLSAPVLMTIGLFYGVANWNTFLNAVLYVRDPDLLPLQVVVRDLLVQSVAMDDPDAVVPTVTVRMAAVVVAAVPMIVVYPFVQKYFQKGVLLGSIKG</sequence>
<dbReference type="PANTHER" id="PTHR43744">
    <property type="entry name" value="ABC TRANSPORTER PERMEASE PROTEIN MG189-RELATED-RELATED"/>
    <property type="match status" value="1"/>
</dbReference>
<dbReference type="Gene3D" id="1.10.3720.10">
    <property type="entry name" value="MetI-like"/>
    <property type="match status" value="1"/>
</dbReference>
<dbReference type="AlphaFoldDB" id="A0A1H5PWJ0"/>
<dbReference type="InterPro" id="IPR035906">
    <property type="entry name" value="MetI-like_sf"/>
</dbReference>
<proteinExistence type="inferred from homology"/>
<dbReference type="SUPFAM" id="SSF161098">
    <property type="entry name" value="MetI-like"/>
    <property type="match status" value="1"/>
</dbReference>
<feature type="transmembrane region" description="Helical" evidence="7">
    <location>
        <begin position="249"/>
        <end position="270"/>
    </location>
</feature>
<evidence type="ECO:0000256" key="4">
    <source>
        <dbReference type="ARBA" id="ARBA00022692"/>
    </source>
</evidence>
<dbReference type="Proteomes" id="UP000181980">
    <property type="component" value="Unassembled WGS sequence"/>
</dbReference>
<dbReference type="CDD" id="cd06261">
    <property type="entry name" value="TM_PBP2"/>
    <property type="match status" value="1"/>
</dbReference>
<comment type="subcellular location">
    <subcellularLocation>
        <location evidence="1 7">Cell membrane</location>
        <topology evidence="1 7">Multi-pass membrane protein</topology>
    </subcellularLocation>
</comment>
<evidence type="ECO:0000256" key="7">
    <source>
        <dbReference type="RuleBase" id="RU363032"/>
    </source>
</evidence>